<evidence type="ECO:0000256" key="1">
    <source>
        <dbReference type="ARBA" id="ARBA00010140"/>
    </source>
</evidence>
<feature type="compositionally biased region" description="Polar residues" evidence="11">
    <location>
        <begin position="1013"/>
        <end position="1028"/>
    </location>
</feature>
<protein>
    <recommendedName>
        <fullName evidence="9">DNA 3'-5' helicase</fullName>
        <ecNumber evidence="9">5.6.2.4</ecNumber>
    </recommendedName>
</protein>
<dbReference type="Pfam" id="PF23445">
    <property type="entry name" value="WHD_SNRNP200"/>
    <property type="match status" value="1"/>
</dbReference>
<feature type="compositionally biased region" description="Low complexity" evidence="11">
    <location>
        <begin position="991"/>
        <end position="1002"/>
    </location>
</feature>
<dbReference type="InterPro" id="IPR052247">
    <property type="entry name" value="Meiotic_Crossover_Helicase"/>
</dbReference>
<dbReference type="InterPro" id="IPR057842">
    <property type="entry name" value="WH_MER3"/>
</dbReference>
<dbReference type="InterPro" id="IPR014001">
    <property type="entry name" value="Helicase_ATP-bd"/>
</dbReference>
<keyword evidence="3" id="KW-0378">Hydrolase</keyword>
<comment type="catalytic activity">
    <reaction evidence="10">
        <text>ATP + H2O = ADP + phosphate + H(+)</text>
        <dbReference type="Rhea" id="RHEA:13065"/>
        <dbReference type="ChEBI" id="CHEBI:15377"/>
        <dbReference type="ChEBI" id="CHEBI:15378"/>
        <dbReference type="ChEBI" id="CHEBI:30616"/>
        <dbReference type="ChEBI" id="CHEBI:43474"/>
        <dbReference type="ChEBI" id="CHEBI:456216"/>
        <dbReference type="EC" id="5.6.2.4"/>
    </reaction>
</comment>
<evidence type="ECO:0000256" key="7">
    <source>
        <dbReference type="ARBA" id="ARBA00023254"/>
    </source>
</evidence>
<evidence type="ECO:0000256" key="2">
    <source>
        <dbReference type="ARBA" id="ARBA00022741"/>
    </source>
</evidence>
<feature type="compositionally biased region" description="Polar residues" evidence="11">
    <location>
        <begin position="1272"/>
        <end position="1282"/>
    </location>
</feature>
<dbReference type="InterPro" id="IPR004179">
    <property type="entry name" value="Sec63-dom"/>
</dbReference>
<dbReference type="PROSITE" id="PS51194">
    <property type="entry name" value="HELICASE_CTER"/>
    <property type="match status" value="1"/>
</dbReference>
<dbReference type="Gene3D" id="1.10.3380.10">
    <property type="entry name" value="Sec63 N-terminal domain-like domain"/>
    <property type="match status" value="1"/>
</dbReference>
<dbReference type="OMA" id="IWMERIS"/>
<organism evidence="14 15">
    <name type="scientific">Blomia tropicalis</name>
    <name type="common">Mite</name>
    <dbReference type="NCBI Taxonomy" id="40697"/>
    <lineage>
        <taxon>Eukaryota</taxon>
        <taxon>Metazoa</taxon>
        <taxon>Ecdysozoa</taxon>
        <taxon>Arthropoda</taxon>
        <taxon>Chelicerata</taxon>
        <taxon>Arachnida</taxon>
        <taxon>Acari</taxon>
        <taxon>Acariformes</taxon>
        <taxon>Sarcoptiformes</taxon>
        <taxon>Astigmata</taxon>
        <taxon>Glycyphagoidea</taxon>
        <taxon>Echimyopodidae</taxon>
        <taxon>Blomia</taxon>
    </lineage>
</organism>
<dbReference type="InterPro" id="IPR036388">
    <property type="entry name" value="WH-like_DNA-bd_sf"/>
</dbReference>
<evidence type="ECO:0000256" key="6">
    <source>
        <dbReference type="ARBA" id="ARBA00023235"/>
    </source>
</evidence>
<keyword evidence="6" id="KW-0413">Isomerase</keyword>
<dbReference type="GO" id="GO:0051321">
    <property type="term" value="P:meiotic cell cycle"/>
    <property type="evidence" value="ECO:0007669"/>
    <property type="project" value="UniProtKB-KW"/>
</dbReference>
<dbReference type="GO" id="GO:0003676">
    <property type="term" value="F:nucleic acid binding"/>
    <property type="evidence" value="ECO:0007669"/>
    <property type="project" value="InterPro"/>
</dbReference>
<feature type="region of interest" description="Disordered" evidence="11">
    <location>
        <begin position="880"/>
        <end position="919"/>
    </location>
</feature>
<dbReference type="Pfam" id="PF02889">
    <property type="entry name" value="Sec63"/>
    <property type="match status" value="1"/>
</dbReference>
<comment type="catalytic activity">
    <reaction evidence="8">
        <text>Couples ATP hydrolysis with the unwinding of duplex DNA by translocating in the 3'-5' direction.</text>
        <dbReference type="EC" id="5.6.2.4"/>
    </reaction>
</comment>
<dbReference type="InterPro" id="IPR001650">
    <property type="entry name" value="Helicase_C-like"/>
</dbReference>
<feature type="compositionally biased region" description="Basic residues" evidence="11">
    <location>
        <begin position="896"/>
        <end position="909"/>
    </location>
</feature>
<keyword evidence="5" id="KW-0067">ATP-binding</keyword>
<evidence type="ECO:0000256" key="8">
    <source>
        <dbReference type="ARBA" id="ARBA00034617"/>
    </source>
</evidence>
<feature type="domain" description="Helicase ATP-binding" evidence="12">
    <location>
        <begin position="46"/>
        <end position="240"/>
    </location>
</feature>
<feature type="region of interest" description="Disordered" evidence="11">
    <location>
        <begin position="991"/>
        <end position="1028"/>
    </location>
</feature>
<comment type="similarity">
    <text evidence="1">Belongs to the helicase family. SKI2 subfamily.</text>
</comment>
<dbReference type="GO" id="GO:0043138">
    <property type="term" value="F:3'-5' DNA helicase activity"/>
    <property type="evidence" value="ECO:0007669"/>
    <property type="project" value="UniProtKB-EC"/>
</dbReference>
<keyword evidence="4" id="KW-0347">Helicase</keyword>
<dbReference type="Pfam" id="PF00270">
    <property type="entry name" value="DEAD"/>
    <property type="match status" value="1"/>
</dbReference>
<dbReference type="Proteomes" id="UP001142055">
    <property type="component" value="Chromosome 4"/>
</dbReference>
<evidence type="ECO:0000259" key="13">
    <source>
        <dbReference type="PROSITE" id="PS51194"/>
    </source>
</evidence>
<gene>
    <name evidence="14" type="ORF">RDWZM_009975</name>
</gene>
<evidence type="ECO:0000256" key="5">
    <source>
        <dbReference type="ARBA" id="ARBA00022840"/>
    </source>
</evidence>
<keyword evidence="7" id="KW-0469">Meiosis</keyword>
<feature type="region of interest" description="Disordered" evidence="11">
    <location>
        <begin position="1272"/>
        <end position="1295"/>
    </location>
</feature>
<keyword evidence="2" id="KW-0547">Nucleotide-binding</keyword>
<dbReference type="Pfam" id="PF00271">
    <property type="entry name" value="Helicase_C"/>
    <property type="match status" value="1"/>
</dbReference>
<dbReference type="EC" id="5.6.2.4" evidence="9"/>
<dbReference type="SMART" id="SM00490">
    <property type="entry name" value="HELICc"/>
    <property type="match status" value="1"/>
</dbReference>
<feature type="domain" description="Helicase C-terminal" evidence="13">
    <location>
        <begin position="278"/>
        <end position="498"/>
    </location>
</feature>
<dbReference type="GO" id="GO:0005524">
    <property type="term" value="F:ATP binding"/>
    <property type="evidence" value="ECO:0007669"/>
    <property type="project" value="UniProtKB-KW"/>
</dbReference>
<evidence type="ECO:0000256" key="10">
    <source>
        <dbReference type="ARBA" id="ARBA00048988"/>
    </source>
</evidence>
<dbReference type="PANTHER" id="PTHR47835:SF3">
    <property type="entry name" value="HELICASE FOR MEIOSIS 1"/>
    <property type="match status" value="1"/>
</dbReference>
<evidence type="ECO:0000313" key="14">
    <source>
        <dbReference type="EMBL" id="KAJ6215475.1"/>
    </source>
</evidence>
<dbReference type="SMART" id="SM00973">
    <property type="entry name" value="Sec63"/>
    <property type="match status" value="1"/>
</dbReference>
<name>A0A9Q0LXL5_BLOTA</name>
<dbReference type="SMART" id="SM00487">
    <property type="entry name" value="DEXDc"/>
    <property type="match status" value="1"/>
</dbReference>
<dbReference type="PROSITE" id="PS51192">
    <property type="entry name" value="HELICASE_ATP_BIND_1"/>
    <property type="match status" value="1"/>
</dbReference>
<dbReference type="PANTHER" id="PTHR47835">
    <property type="entry name" value="HFM1, ATP DEPENDENT DNA HELICASE HOMOLOG"/>
    <property type="match status" value="1"/>
</dbReference>
<keyword evidence="15" id="KW-1185">Reference proteome</keyword>
<accession>A0A9Q0LXL5</accession>
<evidence type="ECO:0000259" key="12">
    <source>
        <dbReference type="PROSITE" id="PS51192"/>
    </source>
</evidence>
<evidence type="ECO:0000256" key="4">
    <source>
        <dbReference type="ARBA" id="ARBA00022806"/>
    </source>
</evidence>
<reference evidence="14" key="1">
    <citation type="submission" date="2022-12" db="EMBL/GenBank/DDBJ databases">
        <title>Genome assemblies of Blomia tropicalis.</title>
        <authorList>
            <person name="Cui Y."/>
        </authorList>
    </citation>
    <scope>NUCLEOTIDE SEQUENCE</scope>
    <source>
        <tissue evidence="14">Adult mites</tissue>
    </source>
</reference>
<dbReference type="CDD" id="cd18795">
    <property type="entry name" value="SF2_C_Ski2"/>
    <property type="match status" value="1"/>
</dbReference>
<dbReference type="SUPFAM" id="SSF52540">
    <property type="entry name" value="P-loop containing nucleoside triphosphate hydrolases"/>
    <property type="match status" value="1"/>
</dbReference>
<comment type="caution">
    <text evidence="14">The sequence shown here is derived from an EMBL/GenBank/DDBJ whole genome shotgun (WGS) entry which is preliminary data.</text>
</comment>
<evidence type="ECO:0000256" key="11">
    <source>
        <dbReference type="SAM" id="MobiDB-lite"/>
    </source>
</evidence>
<proteinExistence type="inferred from homology"/>
<evidence type="ECO:0000256" key="3">
    <source>
        <dbReference type="ARBA" id="ARBA00022801"/>
    </source>
</evidence>
<dbReference type="GO" id="GO:0016787">
    <property type="term" value="F:hydrolase activity"/>
    <property type="evidence" value="ECO:0007669"/>
    <property type="project" value="UniProtKB-KW"/>
</dbReference>
<evidence type="ECO:0000256" key="9">
    <source>
        <dbReference type="ARBA" id="ARBA00034808"/>
    </source>
</evidence>
<dbReference type="SUPFAM" id="SSF158702">
    <property type="entry name" value="Sec63 N-terminal domain-like"/>
    <property type="match status" value="1"/>
</dbReference>
<dbReference type="Gene3D" id="3.40.50.300">
    <property type="entry name" value="P-loop containing nucleotide triphosphate hydrolases"/>
    <property type="match status" value="2"/>
</dbReference>
<dbReference type="InterPro" id="IPR027417">
    <property type="entry name" value="P-loop_NTPase"/>
</dbReference>
<evidence type="ECO:0000313" key="15">
    <source>
        <dbReference type="Proteomes" id="UP001142055"/>
    </source>
</evidence>
<dbReference type="InterPro" id="IPR011545">
    <property type="entry name" value="DEAD/DEAH_box_helicase_dom"/>
</dbReference>
<dbReference type="Gene3D" id="1.10.10.10">
    <property type="entry name" value="Winged helix-like DNA-binding domain superfamily/Winged helix DNA-binding domain"/>
    <property type="match status" value="1"/>
</dbReference>
<sequence>MDSNQSITIPSQPMDLIPVTILPKIYQQVYSSSFQKFNRVQSSLFDMIINDNRSLVISSPTGSGKTVLLELAIIRELMNLDPTESNNIQNYKQLHVLYLAPLKVIVQEKCNEWKEKFAPYGISCFSMTGDTEFVEYNSAQSRMYNNINIMLATPEKFDHIIRTDQRSRLLLNILQLVLIDEVHILSDRNRGDVLEATITRLKSLRYQQNSRPVRFIAISATCPNVNDIAYWLDGENGSGVIIPEHFRPVKLQKLVFGFDSSKSSGKSEYCFDMQLSYRLENVVRTHSNQKPTLIFCATRKSVEFTAKSLSSSLLSYFESNQQRVALFYELSELCQQNFDIEQGTVDNEAYFKNKDLKISLSSGVAFYHSGLEISDRRLLERLFIKSLIPVMVSTSSLAMGVNLPAHLVIIKNTVAYIAGATVEYDISEICQMMGRAGRPQFDTTAKAIIMTRTSKKAKYDGLIQSQVPIESSLHRTLSEQLTIEIVLRTIPNLNAAMRWIKSTFLYRRVVINPEHYGSNVPPGDFEAAYPYIAKWCMMTLKQLQTLGLIIIKEDDTFEPTYLARIVTRQSISISTTQDILSIIGESLSMEQLLKKISQCKEVWNDVILRTSEKRFLNEMNKKIRYKVNDRIRDNSNKINCLIQATLEMLNMESCLIQDCTNIFRSAQRITKCLIEICLHIFIYDETIVKRFQMHYETIIAAVRLMKSIRVKLWHDSQFLSRQFTGIGTKFSHILAENGFDTFDKLMNAHPREIEFCLKRNPPFGSSFKDEVNSLPTYRIELRKSFDIDESFELNESIVQTVEIHMLLSANINTNKGSDNRKTKILSTHSHHLILLIGCVQCDRLIWMERISDSKLQAGFMVNKRIIIGRTRIYQIINIDENDDDDDTNKDTQDNSKRKRKEPKTSKKNSKSQSIQTKPKREDSVEFIKLCEQMERNVSLMDKPVNYHIIYNNQCEHTIQIKLISESFVGIDAEAEIRVIMDISDFMLPSTTMKNTNNNNNSNKSKKKQPNKTYHVQNNNEHSNSFTTSVSETNSIFDDNDDEDLVQFLENYEFKDIKGQEFVRDTVDLNDTLDDIEFDFEPSQIHYSQFEDADYVSTSQPSCSFWRDKPKPSPKLKLENVKPKIDQKLIDELTATIDLYDVKYEIPKNSKIQQAKPQQTNLTTTIELVESSPEIIFEKSVKPDKSQIKSTNIESNNNVQKPMHDELDEPLISESSQLYKLMNATNRIKLPSFEERRQYQKSLLATYSSADSQQQTQQSLKWSQHTNFTRPVQASYSGMNTNPKRPKLMTNYTKDDEEDTQCQFISKYFANKKKKK</sequence>
<dbReference type="EMBL" id="JAPWDV010000004">
    <property type="protein sequence ID" value="KAJ6215475.1"/>
    <property type="molecule type" value="Genomic_DNA"/>
</dbReference>